<name>A0A9D9DI67_9BACL</name>
<evidence type="ECO:0000313" key="3">
    <source>
        <dbReference type="Proteomes" id="UP000823613"/>
    </source>
</evidence>
<proteinExistence type="predicted"/>
<dbReference type="PANTHER" id="PTHR35795">
    <property type="entry name" value="SLR1885 PROTEIN"/>
    <property type="match status" value="1"/>
</dbReference>
<dbReference type="Gene3D" id="1.10.3210.10">
    <property type="entry name" value="Hypothetical protein af1432"/>
    <property type="match status" value="1"/>
</dbReference>
<reference evidence="2" key="1">
    <citation type="submission" date="2020-10" db="EMBL/GenBank/DDBJ databases">
        <authorList>
            <person name="Gilroy R."/>
        </authorList>
    </citation>
    <scope>NUCLEOTIDE SEQUENCE</scope>
    <source>
        <strain evidence="2">11159</strain>
    </source>
</reference>
<feature type="domain" description="HD/PDEase" evidence="1">
    <location>
        <begin position="169"/>
        <end position="299"/>
    </location>
</feature>
<dbReference type="InterPro" id="IPR003607">
    <property type="entry name" value="HD/PDEase_dom"/>
</dbReference>
<accession>A0A9D9DI67</accession>
<evidence type="ECO:0000259" key="1">
    <source>
        <dbReference type="SMART" id="SM00471"/>
    </source>
</evidence>
<dbReference type="CDD" id="cd00077">
    <property type="entry name" value="HDc"/>
    <property type="match status" value="1"/>
</dbReference>
<dbReference type="EMBL" id="JADIMY010000122">
    <property type="protein sequence ID" value="MBO8428162.1"/>
    <property type="molecule type" value="Genomic_DNA"/>
</dbReference>
<dbReference type="AlphaFoldDB" id="A0A9D9DI67"/>
<dbReference type="InterPro" id="IPR051094">
    <property type="entry name" value="Diverse_Catalytic_Enzymes"/>
</dbReference>
<reference evidence="2" key="2">
    <citation type="journal article" date="2021" name="PeerJ">
        <title>Extensive microbial diversity within the chicken gut microbiome revealed by metagenomics and culture.</title>
        <authorList>
            <person name="Gilroy R."/>
            <person name="Ravi A."/>
            <person name="Getino M."/>
            <person name="Pursley I."/>
            <person name="Horton D.L."/>
            <person name="Alikhan N.F."/>
            <person name="Baker D."/>
            <person name="Gharbi K."/>
            <person name="Hall N."/>
            <person name="Watson M."/>
            <person name="Adriaenssens E.M."/>
            <person name="Foster-Nyarko E."/>
            <person name="Jarju S."/>
            <person name="Secka A."/>
            <person name="Antonio M."/>
            <person name="Oren A."/>
            <person name="Chaudhuri R.R."/>
            <person name="La Ragione R."/>
            <person name="Hildebrand F."/>
            <person name="Pallen M.J."/>
        </authorList>
    </citation>
    <scope>NUCLEOTIDE SEQUENCE</scope>
    <source>
        <strain evidence="2">11159</strain>
    </source>
</reference>
<gene>
    <name evidence="2" type="ORF">IAC58_06445</name>
</gene>
<evidence type="ECO:0000313" key="2">
    <source>
        <dbReference type="EMBL" id="MBO8428162.1"/>
    </source>
</evidence>
<protein>
    <submittedName>
        <fullName evidence="2">HD domain-containing protein</fullName>
    </submittedName>
</protein>
<dbReference type="InterPro" id="IPR006674">
    <property type="entry name" value="HD_domain"/>
</dbReference>
<dbReference type="PANTHER" id="PTHR35795:SF1">
    <property type="entry name" value="BIS(5'-NUCLEOSYL)-TETRAPHOSPHATASE, SYMMETRICAL"/>
    <property type="match status" value="1"/>
</dbReference>
<organism evidence="2 3">
    <name type="scientific">Candidatus Onthovivens merdipullorum</name>
    <dbReference type="NCBI Taxonomy" id="2840889"/>
    <lineage>
        <taxon>Bacteria</taxon>
        <taxon>Bacillati</taxon>
        <taxon>Bacillota</taxon>
        <taxon>Bacilli</taxon>
        <taxon>Bacillales</taxon>
        <taxon>Candidatus Onthovivens</taxon>
    </lineage>
</organism>
<dbReference type="Pfam" id="PF01966">
    <property type="entry name" value="HD"/>
    <property type="match status" value="1"/>
</dbReference>
<dbReference type="Proteomes" id="UP000823613">
    <property type="component" value="Unassembled WGS sequence"/>
</dbReference>
<dbReference type="SMART" id="SM00471">
    <property type="entry name" value="HDc"/>
    <property type="match status" value="1"/>
</dbReference>
<sequence>MSNLYIYLSSFIITLEEANLINGLLKRYNDNFLNIFVLSNKLTEIEKDLFKLNLKALKINFIQLSSKNIIKSIKEEDFLIVSFTNFKEIFKSYKVINKVKIDSLNKKESYYLVKKIDEQKVEVVDSFNGDFNNYPISSFENKFFYLSKDSIDYIADNELFYISKVKEVLKEKRYLHSKSVANLCYMIALKNKDKLSDKNLNKYYFAGLFHDLGKYLSKEEETNVMINLYNNFINLPSYSYHQFTGSYMCKKLFSLFDDSINEAIEAHCTGKANMSDLAKILYAADKIDPLRGYNSKPLIDAMMNDFENGFIFVLKENMKYLKSVGDNPYNNYLTLECTKFYNVDDN</sequence>
<comment type="caution">
    <text evidence="2">The sequence shown here is derived from an EMBL/GenBank/DDBJ whole genome shotgun (WGS) entry which is preliminary data.</text>
</comment>
<dbReference type="SUPFAM" id="SSF109604">
    <property type="entry name" value="HD-domain/PDEase-like"/>
    <property type="match status" value="1"/>
</dbReference>